<keyword evidence="1" id="KW-0812">Transmembrane</keyword>
<protein>
    <submittedName>
        <fullName evidence="2">Uncharacterized protein</fullName>
    </submittedName>
</protein>
<keyword evidence="1" id="KW-1133">Transmembrane helix</keyword>
<dbReference type="EMBL" id="FPHB01000048">
    <property type="protein sequence ID" value="SFV61063.1"/>
    <property type="molecule type" value="Genomic_DNA"/>
</dbReference>
<gene>
    <name evidence="2" type="ORF">MNB_SM-7-837</name>
</gene>
<proteinExistence type="predicted"/>
<feature type="transmembrane region" description="Helical" evidence="1">
    <location>
        <begin position="20"/>
        <end position="39"/>
    </location>
</feature>
<dbReference type="AlphaFoldDB" id="A0A1W1C5R4"/>
<keyword evidence="1" id="KW-0472">Membrane</keyword>
<evidence type="ECO:0000256" key="1">
    <source>
        <dbReference type="SAM" id="Phobius"/>
    </source>
</evidence>
<accession>A0A1W1C5R4</accession>
<organism evidence="2">
    <name type="scientific">hydrothermal vent metagenome</name>
    <dbReference type="NCBI Taxonomy" id="652676"/>
    <lineage>
        <taxon>unclassified sequences</taxon>
        <taxon>metagenomes</taxon>
        <taxon>ecological metagenomes</taxon>
    </lineage>
</organism>
<evidence type="ECO:0000313" key="2">
    <source>
        <dbReference type="EMBL" id="SFV61063.1"/>
    </source>
</evidence>
<sequence>MQSAQKSDLLAFGVQHLDPVYPLNIYLLSVSRLTLVLWYF</sequence>
<reference evidence="2" key="1">
    <citation type="submission" date="2016-10" db="EMBL/GenBank/DDBJ databases">
        <authorList>
            <person name="de Groot N.N."/>
        </authorList>
    </citation>
    <scope>NUCLEOTIDE SEQUENCE</scope>
</reference>
<name>A0A1W1C5R4_9ZZZZ</name>